<name>A0A0A3JNW5_9BACI</name>
<comment type="caution">
    <text evidence="2">The sequence shown here is derived from an EMBL/GenBank/DDBJ whole genome shotgun (WGS) entry which is preliminary data.</text>
</comment>
<evidence type="ECO:0000313" key="2">
    <source>
        <dbReference type="EMBL" id="KGR88712.1"/>
    </source>
</evidence>
<dbReference type="EMBL" id="JPVP01000037">
    <property type="protein sequence ID" value="KGR88712.1"/>
    <property type="molecule type" value="Genomic_DNA"/>
</dbReference>
<evidence type="ECO:0000256" key="1">
    <source>
        <dbReference type="SAM" id="Coils"/>
    </source>
</evidence>
<sequence length="77" mass="9103">MSRFNVKRSYKQLMAERNALEHFIAHKKATTHTGELTVRQAAELRSDEALLKEINQDIERAREVLQRDYEDVYGRAR</sequence>
<reference evidence="2 3" key="1">
    <citation type="submission" date="2014-02" db="EMBL/GenBank/DDBJ databases">
        <title>Draft genome sequence of Lysinibacillus odysseyi NBRC 100172.</title>
        <authorList>
            <person name="Zhang F."/>
            <person name="Wang G."/>
            <person name="Zhang L."/>
        </authorList>
    </citation>
    <scope>NUCLEOTIDE SEQUENCE [LARGE SCALE GENOMIC DNA]</scope>
    <source>
        <strain evidence="2 3">NBRC 100172</strain>
    </source>
</reference>
<evidence type="ECO:0000313" key="3">
    <source>
        <dbReference type="Proteomes" id="UP000030437"/>
    </source>
</evidence>
<protein>
    <submittedName>
        <fullName evidence="2">Uncharacterized protein</fullName>
    </submittedName>
</protein>
<feature type="coiled-coil region" evidence="1">
    <location>
        <begin position="44"/>
        <end position="71"/>
    </location>
</feature>
<dbReference type="STRING" id="1220589.CD32_01215"/>
<dbReference type="AlphaFoldDB" id="A0A0A3JNW5"/>
<dbReference type="RefSeq" id="WP_036150355.1">
    <property type="nucleotide sequence ID" value="NZ_AVCX01000026.1"/>
</dbReference>
<proteinExistence type="predicted"/>
<dbReference type="Proteomes" id="UP000030437">
    <property type="component" value="Unassembled WGS sequence"/>
</dbReference>
<gene>
    <name evidence="2" type="ORF">CD32_01215</name>
</gene>
<organism evidence="2 3">
    <name type="scientific">Lysinibacillus odysseyi 34hs-1 = NBRC 100172</name>
    <dbReference type="NCBI Taxonomy" id="1220589"/>
    <lineage>
        <taxon>Bacteria</taxon>
        <taxon>Bacillati</taxon>
        <taxon>Bacillota</taxon>
        <taxon>Bacilli</taxon>
        <taxon>Bacillales</taxon>
        <taxon>Bacillaceae</taxon>
        <taxon>Lysinibacillus</taxon>
    </lineage>
</organism>
<keyword evidence="3" id="KW-1185">Reference proteome</keyword>
<keyword evidence="1" id="KW-0175">Coiled coil</keyword>
<accession>A0A0A3JNW5</accession>